<dbReference type="Pfam" id="PF25601">
    <property type="entry name" value="AAA_lid_14"/>
    <property type="match status" value="1"/>
</dbReference>
<keyword evidence="5" id="KW-0804">Transcription</keyword>
<evidence type="ECO:0000256" key="6">
    <source>
        <dbReference type="ARBA" id="ARBA00029500"/>
    </source>
</evidence>
<dbReference type="EMBL" id="CGIH01000031">
    <property type="protein sequence ID" value="CFX81204.1"/>
    <property type="molecule type" value="Genomic_DNA"/>
</dbReference>
<keyword evidence="2" id="KW-0058">Aromatic hydrocarbons catabolism</keyword>
<keyword evidence="3" id="KW-0067">ATP-binding</keyword>
<dbReference type="Gene3D" id="1.10.10.60">
    <property type="entry name" value="Homeodomain-like"/>
    <property type="match status" value="1"/>
</dbReference>
<evidence type="ECO:0000313" key="11">
    <source>
        <dbReference type="Proteomes" id="UP000045545"/>
    </source>
</evidence>
<feature type="domain" description="PAC" evidence="9">
    <location>
        <begin position="89"/>
        <end position="139"/>
    </location>
</feature>
<dbReference type="Gene3D" id="1.10.8.60">
    <property type="match status" value="1"/>
</dbReference>
<dbReference type="InterPro" id="IPR027417">
    <property type="entry name" value="P-loop_NTPase"/>
</dbReference>
<dbReference type="InterPro" id="IPR058031">
    <property type="entry name" value="AAA_lid_NorR"/>
</dbReference>
<dbReference type="InterPro" id="IPR030828">
    <property type="entry name" value="HTH_TyrR"/>
</dbReference>
<dbReference type="AlphaFoldDB" id="A0A0E3W3G6"/>
<feature type="domain" description="Sigma-54 factor interaction" evidence="7">
    <location>
        <begin position="160"/>
        <end position="389"/>
    </location>
</feature>
<dbReference type="PROSITE" id="PS00688">
    <property type="entry name" value="SIGMA54_INTERACT_3"/>
    <property type="match status" value="1"/>
</dbReference>
<gene>
    <name evidence="10" type="ORF">1926</name>
</gene>
<dbReference type="NCBIfam" id="TIGR00229">
    <property type="entry name" value="sensory_box"/>
    <property type="match status" value="1"/>
</dbReference>
<keyword evidence="4" id="KW-0805">Transcription regulation</keyword>
<sequence>MPNEELTTYNQITRIDELRTIIDFVSDGVLVTDEQSNVIMINKSHALLEFATPDEIIGKSIPRLVDEGYYVELKPIELTELKEFLLSKQSVNFEMITRLRRRLFITTKPILNAQGEIKYIVYTSRDITEMKRLRNELEKEAYLRNLYQQQLTKKIETNVYYSQNSQMKYVFDMVKKVSQVDSAVFITGKSGVGKGLVASKIHELGIRAPHPFIQINCAAIPDNLFESEIFGYEEGAFTGARKQGKPGLLELAGEGSVFLDEITELPISLQAKFLQILQEGEFRRVGGTSTIHLKCRIISATNQPIDELLKQGKFREDLYYRLCVVPIHVPSLSERRDEILPLAEIFLRRFNTKYGLNKQFSLEVKKWLHDYDWPGNVRELQNMVERMAIVSDSEFIEISDVTHVEHTSTSGGYYVSLEPDITLREANEKIEKMLIDRASQKYKNSREAAEALGVSQATYLRKAGKYAAD</sequence>
<dbReference type="Gene3D" id="3.40.50.300">
    <property type="entry name" value="P-loop containing nucleotide triphosphate hydrolases"/>
    <property type="match status" value="1"/>
</dbReference>
<dbReference type="SMART" id="SM00382">
    <property type="entry name" value="AAA"/>
    <property type="match status" value="1"/>
</dbReference>
<protein>
    <recommendedName>
        <fullName evidence="6">HTH-type transcriptional regulatory protein TyrR</fullName>
    </recommendedName>
</protein>
<dbReference type="PROSITE" id="PS50112">
    <property type="entry name" value="PAS"/>
    <property type="match status" value="1"/>
</dbReference>
<dbReference type="Proteomes" id="UP000045545">
    <property type="component" value="Unassembled WGS sequence"/>
</dbReference>
<dbReference type="CDD" id="cd00009">
    <property type="entry name" value="AAA"/>
    <property type="match status" value="1"/>
</dbReference>
<dbReference type="PANTHER" id="PTHR32071:SF57">
    <property type="entry name" value="C4-DICARBOXYLATE TRANSPORT TRANSCRIPTIONAL REGULATORY PROTEIN DCTD"/>
    <property type="match status" value="1"/>
</dbReference>
<keyword evidence="1" id="KW-0547">Nucleotide-binding</keyword>
<dbReference type="SUPFAM" id="SSF55785">
    <property type="entry name" value="PYP-like sensor domain (PAS domain)"/>
    <property type="match status" value="1"/>
</dbReference>
<evidence type="ECO:0000256" key="4">
    <source>
        <dbReference type="ARBA" id="ARBA00023015"/>
    </source>
</evidence>
<feature type="domain" description="PAS" evidence="8">
    <location>
        <begin position="14"/>
        <end position="60"/>
    </location>
</feature>
<dbReference type="Pfam" id="PF18024">
    <property type="entry name" value="HTH_50"/>
    <property type="match status" value="1"/>
</dbReference>
<keyword evidence="11" id="KW-1185">Reference proteome</keyword>
<evidence type="ECO:0000313" key="10">
    <source>
        <dbReference type="EMBL" id="CFX81204.1"/>
    </source>
</evidence>
<dbReference type="InterPro" id="IPR000014">
    <property type="entry name" value="PAS"/>
</dbReference>
<proteinExistence type="predicted"/>
<evidence type="ECO:0000256" key="2">
    <source>
        <dbReference type="ARBA" id="ARBA00022797"/>
    </source>
</evidence>
<dbReference type="InterPro" id="IPR003593">
    <property type="entry name" value="AAA+_ATPase"/>
</dbReference>
<dbReference type="GO" id="GO:0003677">
    <property type="term" value="F:DNA binding"/>
    <property type="evidence" value="ECO:0007669"/>
    <property type="project" value="UniProtKB-KW"/>
</dbReference>
<dbReference type="InterPro" id="IPR000700">
    <property type="entry name" value="PAS-assoc_C"/>
</dbReference>
<dbReference type="STRING" id="690567.1926"/>
<dbReference type="SUPFAM" id="SSF46689">
    <property type="entry name" value="Homeodomain-like"/>
    <property type="match status" value="1"/>
</dbReference>
<evidence type="ECO:0000259" key="8">
    <source>
        <dbReference type="PROSITE" id="PS50112"/>
    </source>
</evidence>
<dbReference type="InterPro" id="IPR035965">
    <property type="entry name" value="PAS-like_dom_sf"/>
</dbReference>
<accession>A0A0E3W3G6</accession>
<evidence type="ECO:0000259" key="9">
    <source>
        <dbReference type="PROSITE" id="PS50113"/>
    </source>
</evidence>
<dbReference type="RefSeq" id="WP_046498204.1">
    <property type="nucleotide sequence ID" value="NZ_CGIH01000031.1"/>
</dbReference>
<dbReference type="PANTHER" id="PTHR32071">
    <property type="entry name" value="TRANSCRIPTIONAL REGULATORY PROTEIN"/>
    <property type="match status" value="1"/>
</dbReference>
<dbReference type="CDD" id="cd00130">
    <property type="entry name" value="PAS"/>
    <property type="match status" value="1"/>
</dbReference>
<name>A0A0E3W3G6_9FIRM</name>
<dbReference type="GO" id="GO:0006355">
    <property type="term" value="P:regulation of DNA-templated transcription"/>
    <property type="evidence" value="ECO:0007669"/>
    <property type="project" value="InterPro"/>
</dbReference>
<dbReference type="Gene3D" id="3.30.450.20">
    <property type="entry name" value="PAS domain"/>
    <property type="match status" value="1"/>
</dbReference>
<evidence type="ECO:0000256" key="5">
    <source>
        <dbReference type="ARBA" id="ARBA00023163"/>
    </source>
</evidence>
<dbReference type="GO" id="GO:0005524">
    <property type="term" value="F:ATP binding"/>
    <property type="evidence" value="ECO:0007669"/>
    <property type="project" value="UniProtKB-KW"/>
</dbReference>
<dbReference type="Pfam" id="PF13426">
    <property type="entry name" value="PAS_9"/>
    <property type="match status" value="1"/>
</dbReference>
<dbReference type="InterPro" id="IPR025944">
    <property type="entry name" value="Sigma_54_int_dom_CS"/>
</dbReference>
<evidence type="ECO:0000259" key="7">
    <source>
        <dbReference type="PROSITE" id="PS50045"/>
    </source>
</evidence>
<dbReference type="SUPFAM" id="SSF52540">
    <property type="entry name" value="P-loop containing nucleoside triphosphate hydrolases"/>
    <property type="match status" value="1"/>
</dbReference>
<dbReference type="InterPro" id="IPR002078">
    <property type="entry name" value="Sigma_54_int"/>
</dbReference>
<dbReference type="Pfam" id="PF00158">
    <property type="entry name" value="Sigma54_activat"/>
    <property type="match status" value="1"/>
</dbReference>
<evidence type="ECO:0000256" key="3">
    <source>
        <dbReference type="ARBA" id="ARBA00022840"/>
    </source>
</evidence>
<dbReference type="PROSITE" id="PS50113">
    <property type="entry name" value="PAC"/>
    <property type="match status" value="1"/>
</dbReference>
<organism evidence="10 11">
    <name type="scientific">Syntrophomonas zehnderi OL-4</name>
    <dbReference type="NCBI Taxonomy" id="690567"/>
    <lineage>
        <taxon>Bacteria</taxon>
        <taxon>Bacillati</taxon>
        <taxon>Bacillota</taxon>
        <taxon>Clostridia</taxon>
        <taxon>Eubacteriales</taxon>
        <taxon>Syntrophomonadaceae</taxon>
        <taxon>Syntrophomonas</taxon>
    </lineage>
</organism>
<dbReference type="InterPro" id="IPR009057">
    <property type="entry name" value="Homeodomain-like_sf"/>
</dbReference>
<dbReference type="PROSITE" id="PS50045">
    <property type="entry name" value="SIGMA54_INTERACT_4"/>
    <property type="match status" value="1"/>
</dbReference>
<evidence type="ECO:0000256" key="1">
    <source>
        <dbReference type="ARBA" id="ARBA00022741"/>
    </source>
</evidence>
<reference evidence="10 11" key="1">
    <citation type="submission" date="2015-03" db="EMBL/GenBank/DDBJ databases">
        <authorList>
            <person name="Murphy D."/>
        </authorList>
    </citation>
    <scope>NUCLEOTIDE SEQUENCE [LARGE SCALE GENOMIC DNA]</scope>
    <source>
        <strain evidence="10 11">OL-4</strain>
    </source>
</reference>
<dbReference type="FunFam" id="3.40.50.300:FF:000006">
    <property type="entry name" value="DNA-binding transcriptional regulator NtrC"/>
    <property type="match status" value="1"/>
</dbReference>